<dbReference type="KEGG" id="vg:26632327"/>
<dbReference type="Proteomes" id="UP000030715">
    <property type="component" value="Segment"/>
</dbReference>
<reference evidence="2 3" key="1">
    <citation type="submission" date="2014-10" db="EMBL/GenBank/DDBJ databases">
        <title>VR bacteriophages - a small but diverse group of low-temperature viruses.</title>
        <authorList>
            <person name="Kaliniene L."/>
            <person name="Meskys R."/>
            <person name="Simoliunas E."/>
            <person name="Zajanckauskaite A."/>
            <person name="Truncaite L."/>
        </authorList>
    </citation>
    <scope>NUCLEOTIDE SEQUENCE [LARGE SCALE GENOMIC DNA]</scope>
</reference>
<evidence type="ECO:0000313" key="3">
    <source>
        <dbReference type="Proteomes" id="UP000030715"/>
    </source>
</evidence>
<name>A0A0A7HEZ1_9CAUD</name>
<feature type="compositionally biased region" description="Basic residues" evidence="1">
    <location>
        <begin position="45"/>
        <end position="55"/>
    </location>
</feature>
<keyword evidence="3" id="KW-1185">Reference proteome</keyword>
<organism evidence="2 3">
    <name type="scientific">Escherichia phage vb_EcoM-VR5</name>
    <dbReference type="NCBI Taxonomy" id="1567026"/>
    <lineage>
        <taxon>Viruses</taxon>
        <taxon>Duplodnaviria</taxon>
        <taxon>Heunggongvirae</taxon>
        <taxon>Uroviricota</taxon>
        <taxon>Caudoviricetes</taxon>
        <taxon>Pantevenvirales</taxon>
        <taxon>Straboviridae</taxon>
        <taxon>Tevenvirinae</taxon>
        <taxon>Dhakavirus</taxon>
        <taxon>Dhakavirus vr5</taxon>
    </lineage>
</organism>
<protein>
    <recommendedName>
        <fullName evidence="4">Molybdenum ABC transporter</fullName>
    </recommendedName>
</protein>
<evidence type="ECO:0000256" key="1">
    <source>
        <dbReference type="SAM" id="MobiDB-lite"/>
    </source>
</evidence>
<dbReference type="EMBL" id="KP007359">
    <property type="protein sequence ID" value="AIZ01809.1"/>
    <property type="molecule type" value="Genomic_DNA"/>
</dbReference>
<dbReference type="RefSeq" id="YP_009205716.1">
    <property type="nucleotide sequence ID" value="NC_028881.1"/>
</dbReference>
<evidence type="ECO:0008006" key="4">
    <source>
        <dbReference type="Google" id="ProtNLM"/>
    </source>
</evidence>
<sequence>MTTEEAEAHAKEALDLLLKIGSKMMEENEKYIQENKIPDGPLVGKLRRGKHNESL</sequence>
<proteinExistence type="predicted"/>
<dbReference type="OrthoDB" id="27526at10239"/>
<feature type="region of interest" description="Disordered" evidence="1">
    <location>
        <begin position="36"/>
        <end position="55"/>
    </location>
</feature>
<dbReference type="GeneID" id="26632327"/>
<accession>A0A0A7HEZ1</accession>
<gene>
    <name evidence="2" type="ORF">VR5_022</name>
</gene>
<evidence type="ECO:0000313" key="2">
    <source>
        <dbReference type="EMBL" id="AIZ01809.1"/>
    </source>
</evidence>